<comment type="caution">
    <text evidence="1">The sequence shown here is derived from an EMBL/GenBank/DDBJ whole genome shotgun (WGS) entry which is preliminary data.</text>
</comment>
<organism evidence="1 2">
    <name type="scientific">Limnohabitans parvus II-B4</name>
    <dbReference type="NCBI Taxonomy" id="1293052"/>
    <lineage>
        <taxon>Bacteria</taxon>
        <taxon>Pseudomonadati</taxon>
        <taxon>Pseudomonadota</taxon>
        <taxon>Betaproteobacteria</taxon>
        <taxon>Burkholderiales</taxon>
        <taxon>Comamonadaceae</taxon>
        <taxon>Limnohabitans</taxon>
    </lineage>
</organism>
<keyword evidence="2" id="KW-1185">Reference proteome</keyword>
<reference evidence="1 2" key="1">
    <citation type="submission" date="2017-04" db="EMBL/GenBank/DDBJ databases">
        <title>Unexpected and diverse lifestyles within the genus Limnohabitans.</title>
        <authorList>
            <person name="Kasalicky V."/>
            <person name="Mehrshad M."/>
            <person name="Andrei S.-A."/>
            <person name="Salcher M."/>
            <person name="Kratochvilova H."/>
            <person name="Simek K."/>
            <person name="Ghai R."/>
        </authorList>
    </citation>
    <scope>NUCLEOTIDE SEQUENCE [LARGE SCALE GENOMIC DNA]</scope>
    <source>
        <strain evidence="1 2">II-B4</strain>
    </source>
</reference>
<dbReference type="Pfam" id="PF14375">
    <property type="entry name" value="Cys_rich_CWC"/>
    <property type="match status" value="1"/>
</dbReference>
<proteinExistence type="predicted"/>
<evidence type="ECO:0000313" key="1">
    <source>
        <dbReference type="EMBL" id="PUE51917.1"/>
    </source>
</evidence>
<evidence type="ECO:0000313" key="2">
    <source>
        <dbReference type="Proteomes" id="UP000250790"/>
    </source>
</evidence>
<dbReference type="AlphaFoldDB" id="A0A315FFP7"/>
<dbReference type="EMBL" id="NESN01000005">
    <property type="protein sequence ID" value="PUE51917.1"/>
    <property type="molecule type" value="Genomic_DNA"/>
</dbReference>
<protein>
    <recommendedName>
        <fullName evidence="3">Cysteine-rich CWC family protein</fullName>
    </recommendedName>
</protein>
<evidence type="ECO:0008006" key="3">
    <source>
        <dbReference type="Google" id="ProtNLM"/>
    </source>
</evidence>
<gene>
    <name evidence="1" type="ORF">B9Z37_12600</name>
</gene>
<sequence>MSQPALDPCRCPLCGQPNACAMAMPQACDAASGPCWCTRVQFSADLLKQVPEAARNKACICAACVAASEQPSPGTSLGHNQGKHA</sequence>
<dbReference type="Proteomes" id="UP000250790">
    <property type="component" value="Unassembled WGS sequence"/>
</dbReference>
<accession>A0A315FFP7</accession>
<dbReference type="InterPro" id="IPR032720">
    <property type="entry name" value="Cys_rich_CWC"/>
</dbReference>
<dbReference type="OrthoDB" id="8912324at2"/>
<dbReference type="RefSeq" id="WP_108313370.1">
    <property type="nucleotide sequence ID" value="NZ_NESN01000005.1"/>
</dbReference>
<name>A0A315FFP7_9BURK</name>